<dbReference type="EMBL" id="JBHMAA010000003">
    <property type="protein sequence ID" value="MFB9947503.1"/>
    <property type="molecule type" value="Genomic_DNA"/>
</dbReference>
<dbReference type="RefSeq" id="WP_377255068.1">
    <property type="nucleotide sequence ID" value="NZ_JBHMAA010000003.1"/>
</dbReference>
<dbReference type="Pfam" id="PF00497">
    <property type="entry name" value="SBP_bac_3"/>
    <property type="match status" value="1"/>
</dbReference>
<dbReference type="SUPFAM" id="SSF53850">
    <property type="entry name" value="Periplasmic binding protein-like II"/>
    <property type="match status" value="1"/>
</dbReference>
<keyword evidence="5" id="KW-1185">Reference proteome</keyword>
<dbReference type="Proteomes" id="UP001589692">
    <property type="component" value="Unassembled WGS sequence"/>
</dbReference>
<accession>A0ABV6ACT8</accession>
<organism evidence="4 5">
    <name type="scientific">Rhizobium puerariae</name>
    <dbReference type="NCBI Taxonomy" id="1585791"/>
    <lineage>
        <taxon>Bacteria</taxon>
        <taxon>Pseudomonadati</taxon>
        <taxon>Pseudomonadota</taxon>
        <taxon>Alphaproteobacteria</taxon>
        <taxon>Hyphomicrobiales</taxon>
        <taxon>Rhizobiaceae</taxon>
        <taxon>Rhizobium/Agrobacterium group</taxon>
        <taxon>Rhizobium</taxon>
    </lineage>
</organism>
<sequence>MSSDAADPIASEPPETGVLRVAINTANPVLARRNAAGCLEGASVEIAHAFGKRLGRRIDLIPYVSAGQVFAALECDEWDLAFLAIEPERTGKAIFSPPYLVIEGTFVTRDAAPFACLADLDRPGVRIGVALNAAYDLFLTRSLATAELVRFPTPGAVLEAFTAGALDAVAGVRQSLEAFAERHSGFYVLPDAFMEIPQAIAVPPGRQADAGRLHVILREMQVSGRIREMLNRNGMSGVKVSIPEGKGF</sequence>
<protein>
    <submittedName>
        <fullName evidence="4">Transporter substrate-binding domain-containing protein</fullName>
    </submittedName>
</protein>
<evidence type="ECO:0000313" key="5">
    <source>
        <dbReference type="Proteomes" id="UP001589692"/>
    </source>
</evidence>
<evidence type="ECO:0000256" key="1">
    <source>
        <dbReference type="ARBA" id="ARBA00004418"/>
    </source>
</evidence>
<evidence type="ECO:0000256" key="2">
    <source>
        <dbReference type="ARBA" id="ARBA00022729"/>
    </source>
</evidence>
<gene>
    <name evidence="4" type="ORF">ACFFP0_01525</name>
</gene>
<evidence type="ECO:0000259" key="3">
    <source>
        <dbReference type="SMART" id="SM00062"/>
    </source>
</evidence>
<dbReference type="InterPro" id="IPR001638">
    <property type="entry name" value="Solute-binding_3/MltF_N"/>
</dbReference>
<reference evidence="4 5" key="1">
    <citation type="submission" date="2024-09" db="EMBL/GenBank/DDBJ databases">
        <authorList>
            <person name="Sun Q."/>
            <person name="Mori K."/>
        </authorList>
    </citation>
    <scope>NUCLEOTIDE SEQUENCE [LARGE SCALE GENOMIC DNA]</scope>
    <source>
        <strain evidence="4 5">TBRC 4938</strain>
    </source>
</reference>
<keyword evidence="2" id="KW-0732">Signal</keyword>
<name>A0ABV6ACT8_9HYPH</name>
<comment type="subcellular location">
    <subcellularLocation>
        <location evidence="1">Periplasm</location>
    </subcellularLocation>
</comment>
<dbReference type="SMART" id="SM00062">
    <property type="entry name" value="PBPb"/>
    <property type="match status" value="1"/>
</dbReference>
<comment type="caution">
    <text evidence="4">The sequence shown here is derived from an EMBL/GenBank/DDBJ whole genome shotgun (WGS) entry which is preliminary data.</text>
</comment>
<dbReference type="PANTHER" id="PTHR35936:SF17">
    <property type="entry name" value="ARGININE-BINDING EXTRACELLULAR PROTEIN ARTP"/>
    <property type="match status" value="1"/>
</dbReference>
<dbReference type="Gene3D" id="3.40.190.10">
    <property type="entry name" value="Periplasmic binding protein-like II"/>
    <property type="match status" value="2"/>
</dbReference>
<feature type="domain" description="Solute-binding protein family 3/N-terminal" evidence="3">
    <location>
        <begin position="18"/>
        <end position="233"/>
    </location>
</feature>
<proteinExistence type="predicted"/>
<dbReference type="PANTHER" id="PTHR35936">
    <property type="entry name" value="MEMBRANE-BOUND LYTIC MUREIN TRANSGLYCOSYLASE F"/>
    <property type="match status" value="1"/>
</dbReference>
<evidence type="ECO:0000313" key="4">
    <source>
        <dbReference type="EMBL" id="MFB9947503.1"/>
    </source>
</evidence>